<reference evidence="3 4" key="1">
    <citation type="journal article" date="2024" name="IMA Fungus">
        <title>Apiospora arundinis, a panoply of carbohydrate-active enzymes and secondary metabolites.</title>
        <authorList>
            <person name="Sorensen T."/>
            <person name="Petersen C."/>
            <person name="Muurmann A.T."/>
            <person name="Christiansen J.V."/>
            <person name="Brundto M.L."/>
            <person name="Overgaard C.K."/>
            <person name="Boysen A.T."/>
            <person name="Wollenberg R.D."/>
            <person name="Larsen T.O."/>
            <person name="Sorensen J.L."/>
            <person name="Nielsen K.L."/>
            <person name="Sondergaard T.E."/>
        </authorList>
    </citation>
    <scope>NUCLEOTIDE SEQUENCE [LARGE SCALE GENOMIC DNA]</scope>
    <source>
        <strain evidence="3 4">AAU 773</strain>
    </source>
</reference>
<accession>A0ABR2HM95</accession>
<feature type="region of interest" description="Disordered" evidence="1">
    <location>
        <begin position="123"/>
        <end position="184"/>
    </location>
</feature>
<organism evidence="3 4">
    <name type="scientific">Apiospora arundinis</name>
    <dbReference type="NCBI Taxonomy" id="335852"/>
    <lineage>
        <taxon>Eukaryota</taxon>
        <taxon>Fungi</taxon>
        <taxon>Dikarya</taxon>
        <taxon>Ascomycota</taxon>
        <taxon>Pezizomycotina</taxon>
        <taxon>Sordariomycetes</taxon>
        <taxon>Xylariomycetidae</taxon>
        <taxon>Amphisphaeriales</taxon>
        <taxon>Apiosporaceae</taxon>
        <taxon>Apiospora</taxon>
    </lineage>
</organism>
<evidence type="ECO:0000313" key="3">
    <source>
        <dbReference type="EMBL" id="KAK8849073.1"/>
    </source>
</evidence>
<evidence type="ECO:0000313" key="4">
    <source>
        <dbReference type="Proteomes" id="UP001390339"/>
    </source>
</evidence>
<feature type="compositionally biased region" description="Gly residues" evidence="1">
    <location>
        <begin position="160"/>
        <end position="172"/>
    </location>
</feature>
<dbReference type="EMBL" id="JAPCWZ010000010">
    <property type="protein sequence ID" value="KAK8849073.1"/>
    <property type="molecule type" value="Genomic_DNA"/>
</dbReference>
<protein>
    <submittedName>
        <fullName evidence="3">Uncharacterized protein</fullName>
    </submittedName>
</protein>
<keyword evidence="2" id="KW-0472">Membrane</keyword>
<comment type="caution">
    <text evidence="3">The sequence shown here is derived from an EMBL/GenBank/DDBJ whole genome shotgun (WGS) entry which is preliminary data.</text>
</comment>
<name>A0ABR2HM95_9PEZI</name>
<feature type="compositionally biased region" description="Low complexity" evidence="1">
    <location>
        <begin position="140"/>
        <end position="159"/>
    </location>
</feature>
<evidence type="ECO:0000256" key="2">
    <source>
        <dbReference type="SAM" id="Phobius"/>
    </source>
</evidence>
<keyword evidence="2" id="KW-1133">Transmembrane helix</keyword>
<gene>
    <name evidence="3" type="ORF">PGQ11_015553</name>
</gene>
<keyword evidence="2" id="KW-0812">Transmembrane</keyword>
<feature type="transmembrane region" description="Helical" evidence="2">
    <location>
        <begin position="90"/>
        <end position="114"/>
    </location>
</feature>
<evidence type="ECO:0000256" key="1">
    <source>
        <dbReference type="SAM" id="MobiDB-lite"/>
    </source>
</evidence>
<proteinExistence type="predicted"/>
<feature type="compositionally biased region" description="Basic residues" evidence="1">
    <location>
        <begin position="123"/>
        <end position="135"/>
    </location>
</feature>
<feature type="compositionally biased region" description="Low complexity" evidence="1">
    <location>
        <begin position="173"/>
        <end position="184"/>
    </location>
</feature>
<sequence length="184" mass="19327">MYIPLPPTDRAGSTAAGPSRLHLMGHRVAVDTRRTQYPQAVTRISNYFSHIWGWAASHITNRINSASKDNKSHTFVSSLRKRTTSQDLDVTIGVVVGVLVGVFVLGTLAFCIMYRNSIRFKRKKKFRSHHRHKSGGSRGSRGSKSSKSSQSSASSASSAGGDGGGGGGGGGDAEAAAPTPAEGG</sequence>
<dbReference type="Proteomes" id="UP001390339">
    <property type="component" value="Unassembled WGS sequence"/>
</dbReference>
<keyword evidence="4" id="KW-1185">Reference proteome</keyword>